<reference evidence="2 3" key="1">
    <citation type="journal article" date="2016" name="Front. Microbiol.">
        <title>Fuerstia marisgermanicae gen. nov., sp. nov., an Unusual Member of the Phylum Planctomycetes from the German Wadden Sea.</title>
        <authorList>
            <person name="Kohn T."/>
            <person name="Heuer A."/>
            <person name="Jogler M."/>
            <person name="Vollmers J."/>
            <person name="Boedeker C."/>
            <person name="Bunk B."/>
            <person name="Rast P."/>
            <person name="Borchert D."/>
            <person name="Glockner I."/>
            <person name="Freese H.M."/>
            <person name="Klenk H.P."/>
            <person name="Overmann J."/>
            <person name="Kaster A.K."/>
            <person name="Rohde M."/>
            <person name="Wiegand S."/>
            <person name="Jogler C."/>
        </authorList>
    </citation>
    <scope>NUCLEOTIDE SEQUENCE [LARGE SCALE GENOMIC DNA]</scope>
    <source>
        <strain evidence="2 3">NH11</strain>
    </source>
</reference>
<dbReference type="Pfam" id="PF06127">
    <property type="entry name" value="Mpo1-like"/>
    <property type="match status" value="1"/>
</dbReference>
<dbReference type="InterPro" id="IPR009305">
    <property type="entry name" value="Mpo1-like"/>
</dbReference>
<protein>
    <submittedName>
        <fullName evidence="2">Putative membrane protein</fullName>
    </submittedName>
</protein>
<name>A0A1P8WIL0_9PLAN</name>
<keyword evidence="1" id="KW-1133">Transmembrane helix</keyword>
<keyword evidence="1" id="KW-0812">Transmembrane</keyword>
<keyword evidence="3" id="KW-1185">Reference proteome</keyword>
<keyword evidence="1" id="KW-0472">Membrane</keyword>
<sequence length="106" mass="11551">MLRRFLQNYLPRHRNRTNQLLHAVGVPLSFLVAPIAAVFGAAWYWHVGCFVCGYLLQFAGHAVEGNDAGEVIFVKKRLGLPYTEYGRGASALSAGESCDDTTPAGP</sequence>
<feature type="transmembrane region" description="Helical" evidence="1">
    <location>
        <begin position="20"/>
        <end position="45"/>
    </location>
</feature>
<evidence type="ECO:0000256" key="1">
    <source>
        <dbReference type="SAM" id="Phobius"/>
    </source>
</evidence>
<dbReference type="KEGG" id="fmr:Fuma_03506"/>
<organism evidence="2 3">
    <name type="scientific">Fuerstiella marisgermanici</name>
    <dbReference type="NCBI Taxonomy" id="1891926"/>
    <lineage>
        <taxon>Bacteria</taxon>
        <taxon>Pseudomonadati</taxon>
        <taxon>Planctomycetota</taxon>
        <taxon>Planctomycetia</taxon>
        <taxon>Planctomycetales</taxon>
        <taxon>Planctomycetaceae</taxon>
        <taxon>Fuerstiella</taxon>
    </lineage>
</organism>
<dbReference type="OrthoDB" id="5515308at2"/>
<accession>A0A1P8WIL0</accession>
<proteinExistence type="predicted"/>
<gene>
    <name evidence="2" type="ORF">Fuma_03506</name>
</gene>
<evidence type="ECO:0000313" key="2">
    <source>
        <dbReference type="EMBL" id="APZ93888.1"/>
    </source>
</evidence>
<dbReference type="STRING" id="1891926.Fuma_03506"/>
<dbReference type="AlphaFoldDB" id="A0A1P8WIL0"/>
<dbReference type="EMBL" id="CP017641">
    <property type="protein sequence ID" value="APZ93888.1"/>
    <property type="molecule type" value="Genomic_DNA"/>
</dbReference>
<dbReference type="RefSeq" id="WP_077025280.1">
    <property type="nucleotide sequence ID" value="NZ_CP017641.1"/>
</dbReference>
<dbReference type="Proteomes" id="UP000187735">
    <property type="component" value="Chromosome"/>
</dbReference>
<evidence type="ECO:0000313" key="3">
    <source>
        <dbReference type="Proteomes" id="UP000187735"/>
    </source>
</evidence>